<accession>X1J4T2</accession>
<comment type="caution">
    <text evidence="2">The sequence shown here is derived from an EMBL/GenBank/DDBJ whole genome shotgun (WGS) entry which is preliminary data.</text>
</comment>
<feature type="non-terminal residue" evidence="2">
    <location>
        <position position="61"/>
    </location>
</feature>
<dbReference type="AlphaFoldDB" id="X1J4T2"/>
<proteinExistence type="predicted"/>
<feature type="region of interest" description="Disordered" evidence="1">
    <location>
        <begin position="1"/>
        <end position="27"/>
    </location>
</feature>
<evidence type="ECO:0000256" key="1">
    <source>
        <dbReference type="SAM" id="MobiDB-lite"/>
    </source>
</evidence>
<gene>
    <name evidence="2" type="ORF">S03H2_65705</name>
</gene>
<name>X1J4T2_9ZZZZ</name>
<reference evidence="2" key="1">
    <citation type="journal article" date="2014" name="Front. Microbiol.">
        <title>High frequency of phylogenetically diverse reductive dehalogenase-homologous genes in deep subseafloor sedimentary metagenomes.</title>
        <authorList>
            <person name="Kawai M."/>
            <person name="Futagami T."/>
            <person name="Toyoda A."/>
            <person name="Takaki Y."/>
            <person name="Nishi S."/>
            <person name="Hori S."/>
            <person name="Arai W."/>
            <person name="Tsubouchi T."/>
            <person name="Morono Y."/>
            <person name="Uchiyama I."/>
            <person name="Ito T."/>
            <person name="Fujiyama A."/>
            <person name="Inagaki F."/>
            <person name="Takami H."/>
        </authorList>
    </citation>
    <scope>NUCLEOTIDE SEQUENCE</scope>
    <source>
        <strain evidence="2">Expedition CK06-06</strain>
    </source>
</reference>
<protein>
    <submittedName>
        <fullName evidence="2">Uncharacterized protein</fullName>
    </submittedName>
</protein>
<dbReference type="EMBL" id="BARU01042817">
    <property type="protein sequence ID" value="GAH76485.1"/>
    <property type="molecule type" value="Genomic_DNA"/>
</dbReference>
<sequence length="61" mass="6957">MSNNMNSRERLNTALNHNEPDKIPIDLGGNQSSIHIKAYKKLLDFLDIENKNIQYSSILSV</sequence>
<organism evidence="2">
    <name type="scientific">marine sediment metagenome</name>
    <dbReference type="NCBI Taxonomy" id="412755"/>
    <lineage>
        <taxon>unclassified sequences</taxon>
        <taxon>metagenomes</taxon>
        <taxon>ecological metagenomes</taxon>
    </lineage>
</organism>
<evidence type="ECO:0000313" key="2">
    <source>
        <dbReference type="EMBL" id="GAH76485.1"/>
    </source>
</evidence>